<dbReference type="CDD" id="cd06170">
    <property type="entry name" value="LuxR_C_like"/>
    <property type="match status" value="1"/>
</dbReference>
<dbReference type="Gene3D" id="3.40.50.2300">
    <property type="match status" value="1"/>
</dbReference>
<dbReference type="AlphaFoldDB" id="A0A0U9HNH0"/>
<dbReference type="SMART" id="SM00421">
    <property type="entry name" value="HTH_LUXR"/>
    <property type="match status" value="1"/>
</dbReference>
<dbReference type="SUPFAM" id="SSF46894">
    <property type="entry name" value="C-terminal effector domain of the bipartite response regulators"/>
    <property type="match status" value="1"/>
</dbReference>
<dbReference type="Gene3D" id="1.10.10.10">
    <property type="entry name" value="Winged helix-like DNA-binding domain superfamily/Winged helix DNA-binding domain"/>
    <property type="match status" value="1"/>
</dbReference>
<accession>A0A0U9HNH0</accession>
<dbReference type="GO" id="GO:0006355">
    <property type="term" value="P:regulation of DNA-templated transcription"/>
    <property type="evidence" value="ECO:0007669"/>
    <property type="project" value="InterPro"/>
</dbReference>
<keyword evidence="1 3" id="KW-0238">DNA-binding</keyword>
<feature type="domain" description="HTH luxR-type" evidence="2">
    <location>
        <begin position="127"/>
        <end position="192"/>
    </location>
</feature>
<dbReference type="PROSITE" id="PS50043">
    <property type="entry name" value="HTH_LUXR_2"/>
    <property type="match status" value="1"/>
</dbReference>
<keyword evidence="4" id="KW-1185">Reference proteome</keyword>
<evidence type="ECO:0000259" key="2">
    <source>
        <dbReference type="PROSITE" id="PS50043"/>
    </source>
</evidence>
<evidence type="ECO:0000313" key="3">
    <source>
        <dbReference type="EMBL" id="GAQ94616.1"/>
    </source>
</evidence>
<name>A0A0U9HNH0_9BACT</name>
<dbReference type="Pfam" id="PF00196">
    <property type="entry name" value="GerE"/>
    <property type="match status" value="1"/>
</dbReference>
<reference evidence="4" key="1">
    <citation type="submission" date="2016-01" db="EMBL/GenBank/DDBJ databases">
        <title>Draft genome sequence of Thermodesulfovibrio aggregans strain TGE-P1.</title>
        <authorList>
            <person name="Sekiguchi Y."/>
            <person name="Ohashi A."/>
            <person name="Matsuura N."/>
            <person name="Tourlousse M.D."/>
        </authorList>
    </citation>
    <scope>NUCLEOTIDE SEQUENCE [LARGE SCALE GENOMIC DNA]</scope>
    <source>
        <strain evidence="4">TGE-P1</strain>
    </source>
</reference>
<dbReference type="PRINTS" id="PR00038">
    <property type="entry name" value="HTHLUXR"/>
</dbReference>
<dbReference type="Proteomes" id="UP000054976">
    <property type="component" value="Unassembled WGS sequence"/>
</dbReference>
<evidence type="ECO:0000313" key="4">
    <source>
        <dbReference type="Proteomes" id="UP000054976"/>
    </source>
</evidence>
<dbReference type="OrthoDB" id="5397235at2"/>
<evidence type="ECO:0000256" key="1">
    <source>
        <dbReference type="ARBA" id="ARBA00023125"/>
    </source>
</evidence>
<dbReference type="EMBL" id="BCNO01000001">
    <property type="protein sequence ID" value="GAQ94616.1"/>
    <property type="molecule type" value="Genomic_DNA"/>
</dbReference>
<comment type="caution">
    <text evidence="3">The sequence shown here is derived from an EMBL/GenBank/DDBJ whole genome shotgun (WGS) entry which is preliminary data.</text>
</comment>
<dbReference type="GO" id="GO:0003677">
    <property type="term" value="F:DNA binding"/>
    <property type="evidence" value="ECO:0007669"/>
    <property type="project" value="UniProtKB-KW"/>
</dbReference>
<dbReference type="PANTHER" id="PTHR43214:SF38">
    <property type="entry name" value="NITRATE_NITRITE RESPONSE REGULATOR PROTEIN NARL"/>
    <property type="match status" value="1"/>
</dbReference>
<dbReference type="InterPro" id="IPR000792">
    <property type="entry name" value="Tscrpt_reg_LuxR_C"/>
</dbReference>
<organism evidence="3 4">
    <name type="scientific">Thermodesulfovibrio aggregans</name>
    <dbReference type="NCBI Taxonomy" id="86166"/>
    <lineage>
        <taxon>Bacteria</taxon>
        <taxon>Pseudomonadati</taxon>
        <taxon>Nitrospirota</taxon>
        <taxon>Thermodesulfovibrionia</taxon>
        <taxon>Thermodesulfovibrionales</taxon>
        <taxon>Thermodesulfovibrionaceae</taxon>
        <taxon>Thermodesulfovibrio</taxon>
    </lineage>
</organism>
<dbReference type="InterPro" id="IPR036388">
    <property type="entry name" value="WH-like_DNA-bd_sf"/>
</dbReference>
<dbReference type="InterPro" id="IPR039420">
    <property type="entry name" value="WalR-like"/>
</dbReference>
<sequence>MVILIKIKSKLLNDALCQYVESVSDIEILSESESIKSTPDIVVTDIHNLTEDLVNKYSKSKFLLLDTGIKNEDLVFCLIKYKLRGIFSYNFGIEQFIKALKVIAQGQTWISNNLVQALINREFGDENKIGKIKFTDKESEIIQYVCEGLSNKEIAKNLFISEQTVKSHLHKIFAKLDIKNRSQLIKLYIYNSR</sequence>
<dbReference type="RefSeq" id="WP_059176050.1">
    <property type="nucleotide sequence ID" value="NZ_BCNO01000001.1"/>
</dbReference>
<protein>
    <submittedName>
        <fullName evidence="3">DNA-binding response regulator, NarL/FixJ family</fullName>
    </submittedName>
</protein>
<dbReference type="InterPro" id="IPR016032">
    <property type="entry name" value="Sig_transdc_resp-reg_C-effctor"/>
</dbReference>
<dbReference type="STRING" id="86166.TAGGR_1801"/>
<proteinExistence type="predicted"/>
<gene>
    <name evidence="3" type="ORF">TAGGR_1801</name>
</gene>
<dbReference type="PANTHER" id="PTHR43214">
    <property type="entry name" value="TWO-COMPONENT RESPONSE REGULATOR"/>
    <property type="match status" value="1"/>
</dbReference>